<evidence type="ECO:0000256" key="7">
    <source>
        <dbReference type="ARBA" id="ARBA00023244"/>
    </source>
</evidence>
<reference evidence="8" key="1">
    <citation type="journal article" date="2015" name="Proc. Natl. Acad. Sci. U.S.A.">
        <title>Networks of energetic and metabolic interactions define dynamics in microbial communities.</title>
        <authorList>
            <person name="Embree M."/>
            <person name="Liu J.K."/>
            <person name="Al-Bassam M.M."/>
            <person name="Zengler K."/>
        </authorList>
    </citation>
    <scope>NUCLEOTIDE SEQUENCE</scope>
</reference>
<comment type="caution">
    <text evidence="8">The sequence shown here is derived from an EMBL/GenBank/DDBJ whole genome shotgun (WGS) entry which is preliminary data.</text>
</comment>
<dbReference type="InterPro" id="IPR015421">
    <property type="entry name" value="PyrdxlP-dep_Trfase_major"/>
</dbReference>
<dbReference type="PROSITE" id="PS00600">
    <property type="entry name" value="AA_TRANSFER_CLASS_3"/>
    <property type="match status" value="1"/>
</dbReference>
<dbReference type="FunFam" id="3.40.640.10:FF:000021">
    <property type="entry name" value="Glutamate-1-semialdehyde 2,1-aminomutase"/>
    <property type="match status" value="1"/>
</dbReference>
<dbReference type="NCBIfam" id="TIGR00713">
    <property type="entry name" value="hemL"/>
    <property type="match status" value="1"/>
</dbReference>
<dbReference type="SUPFAM" id="SSF53383">
    <property type="entry name" value="PLP-dependent transferases"/>
    <property type="match status" value="1"/>
</dbReference>
<comment type="pathway">
    <text evidence="2">Porphyrin-containing compound metabolism; protoporphyrin-IX biosynthesis; 5-aminolevulinate from L-glutamyl-tRNA(Glu): step 2/2.</text>
</comment>
<keyword evidence="5" id="KW-0663">Pyridoxal phosphate</keyword>
<proteinExistence type="inferred from homology"/>
<dbReference type="HAMAP" id="MF_00375">
    <property type="entry name" value="HemL_aminotrans_3"/>
    <property type="match status" value="1"/>
</dbReference>
<dbReference type="CDD" id="cd00610">
    <property type="entry name" value="OAT_like"/>
    <property type="match status" value="1"/>
</dbReference>
<comment type="cofactor">
    <cofactor evidence="1">
        <name>pyridoxal 5'-phosphate</name>
        <dbReference type="ChEBI" id="CHEBI:597326"/>
    </cofactor>
</comment>
<dbReference type="PANTHER" id="PTHR43713">
    <property type="entry name" value="GLUTAMATE-1-SEMIALDEHYDE 2,1-AMINOMUTASE"/>
    <property type="match status" value="1"/>
</dbReference>
<accession>A0A0W8F6U1</accession>
<dbReference type="InterPro" id="IPR004639">
    <property type="entry name" value="4pyrrol_synth_GluAld_NH2Trfase"/>
</dbReference>
<keyword evidence="6 8" id="KW-0413">Isomerase</keyword>
<dbReference type="InterPro" id="IPR049704">
    <property type="entry name" value="Aminotrans_3_PPA_site"/>
</dbReference>
<dbReference type="GO" id="GO:0006782">
    <property type="term" value="P:protoporphyrinogen IX biosynthetic process"/>
    <property type="evidence" value="ECO:0007669"/>
    <property type="project" value="UniProtKB-UniPathway"/>
</dbReference>
<evidence type="ECO:0000256" key="6">
    <source>
        <dbReference type="ARBA" id="ARBA00023235"/>
    </source>
</evidence>
<evidence type="ECO:0000256" key="5">
    <source>
        <dbReference type="ARBA" id="ARBA00022898"/>
    </source>
</evidence>
<protein>
    <recommendedName>
        <fullName evidence="4">glutamate-1-semialdehyde 2,1-aminomutase</fullName>
        <ecNumber evidence="4">5.4.3.8</ecNumber>
    </recommendedName>
</protein>
<dbReference type="Pfam" id="PF00202">
    <property type="entry name" value="Aminotran_3"/>
    <property type="match status" value="1"/>
</dbReference>
<dbReference type="Gene3D" id="3.40.640.10">
    <property type="entry name" value="Type I PLP-dependent aspartate aminotransferase-like (Major domain)"/>
    <property type="match status" value="1"/>
</dbReference>
<evidence type="ECO:0000256" key="2">
    <source>
        <dbReference type="ARBA" id="ARBA00004819"/>
    </source>
</evidence>
<evidence type="ECO:0000256" key="1">
    <source>
        <dbReference type="ARBA" id="ARBA00001933"/>
    </source>
</evidence>
<dbReference type="Gene3D" id="3.90.1150.10">
    <property type="entry name" value="Aspartate Aminotransferase, domain 1"/>
    <property type="match status" value="1"/>
</dbReference>
<dbReference type="PANTHER" id="PTHR43713:SF3">
    <property type="entry name" value="GLUTAMATE-1-SEMIALDEHYDE 2,1-AMINOMUTASE 1, CHLOROPLASTIC-RELATED"/>
    <property type="match status" value="1"/>
</dbReference>
<evidence type="ECO:0000313" key="8">
    <source>
        <dbReference type="EMBL" id="KUG16565.1"/>
    </source>
</evidence>
<dbReference type="UniPathway" id="UPA00251">
    <property type="reaction ID" value="UER00317"/>
</dbReference>
<dbReference type="InterPro" id="IPR005814">
    <property type="entry name" value="Aminotrans_3"/>
</dbReference>
<sequence>MMHFDSSIRLFDRARRLMPGGVSSPVRAISPYPFYTARAIGPYLWDCDGNRFIDYCLAYGPMILGHRHPAIKEAVSDQMDRGWLYGTPSELEVRLAERVSSLYPSMERLRFVSSGTEATMAAIRVARGSTGRDMIIKIEGGFHGAHDSVLVKAGSGATTLGIPDSRGVPRDATKNTIQVPYNDPAALEEVLERFSGRIACLIMEPVLGNIGPILPDKGYLQTARRLTKKNDVLLIFDEVITGFRLSLGGAQELFGIKPDLTTLGKIIGGGFPIGVFGGRADLMDQVAPGGAIYQAGTYNGSPASLAAGLATLDVMEKEDTINKLNRSGESMRLALKDMVEDLGQDWSVVGIASMFKVFFGPEPHNYAQALRCDRQGYFEFFRRMLDSGIFLTPSQYETDFISAAHNQDVIETTLEAFRSCLKS</sequence>
<dbReference type="GO" id="GO:0008483">
    <property type="term" value="F:transaminase activity"/>
    <property type="evidence" value="ECO:0007669"/>
    <property type="project" value="UniProtKB-KW"/>
</dbReference>
<dbReference type="EMBL" id="LNQE01001490">
    <property type="protein sequence ID" value="KUG16565.1"/>
    <property type="molecule type" value="Genomic_DNA"/>
</dbReference>
<gene>
    <name evidence="8" type="ORF">ASZ90_013784</name>
</gene>
<comment type="similarity">
    <text evidence="3">Belongs to the class-III pyridoxal-phosphate-dependent aminotransferase family. HemL subfamily.</text>
</comment>
<keyword evidence="7" id="KW-0627">Porphyrin biosynthesis</keyword>
<organism evidence="8">
    <name type="scientific">hydrocarbon metagenome</name>
    <dbReference type="NCBI Taxonomy" id="938273"/>
    <lineage>
        <taxon>unclassified sequences</taxon>
        <taxon>metagenomes</taxon>
        <taxon>ecological metagenomes</taxon>
    </lineage>
</organism>
<dbReference type="GO" id="GO:0030170">
    <property type="term" value="F:pyridoxal phosphate binding"/>
    <property type="evidence" value="ECO:0007669"/>
    <property type="project" value="InterPro"/>
</dbReference>
<dbReference type="NCBIfam" id="NF000818">
    <property type="entry name" value="PRK00062.1"/>
    <property type="match status" value="1"/>
</dbReference>
<dbReference type="InterPro" id="IPR015422">
    <property type="entry name" value="PyrdxlP-dep_Trfase_small"/>
</dbReference>
<dbReference type="EC" id="5.4.3.8" evidence="4"/>
<evidence type="ECO:0000256" key="3">
    <source>
        <dbReference type="ARBA" id="ARBA00008981"/>
    </source>
</evidence>
<dbReference type="AlphaFoldDB" id="A0A0W8F6U1"/>
<name>A0A0W8F6U1_9ZZZZ</name>
<keyword evidence="8" id="KW-0808">Transferase</keyword>
<dbReference type="GO" id="GO:0042286">
    <property type="term" value="F:glutamate-1-semialdehyde 2,1-aminomutase activity"/>
    <property type="evidence" value="ECO:0007669"/>
    <property type="project" value="UniProtKB-EC"/>
</dbReference>
<evidence type="ECO:0000256" key="4">
    <source>
        <dbReference type="ARBA" id="ARBA00012143"/>
    </source>
</evidence>
<keyword evidence="8" id="KW-0032">Aminotransferase</keyword>
<dbReference type="InterPro" id="IPR015424">
    <property type="entry name" value="PyrdxlP-dep_Trfase"/>
</dbReference>